<proteinExistence type="inferred from homology"/>
<evidence type="ECO:0000256" key="5">
    <source>
        <dbReference type="ARBA" id="ARBA00023136"/>
    </source>
</evidence>
<keyword evidence="3" id="KW-0812">Transmembrane</keyword>
<evidence type="ECO:0000313" key="7">
    <source>
        <dbReference type="EMBL" id="KAF2272320.1"/>
    </source>
</evidence>
<organism evidence="7 8">
    <name type="scientific">Westerdykella ornata</name>
    <dbReference type="NCBI Taxonomy" id="318751"/>
    <lineage>
        <taxon>Eukaryota</taxon>
        <taxon>Fungi</taxon>
        <taxon>Dikarya</taxon>
        <taxon>Ascomycota</taxon>
        <taxon>Pezizomycotina</taxon>
        <taxon>Dothideomycetes</taxon>
        <taxon>Pleosporomycetidae</taxon>
        <taxon>Pleosporales</taxon>
        <taxon>Sporormiaceae</taxon>
        <taxon>Westerdykella</taxon>
    </lineage>
</organism>
<comment type="similarity">
    <text evidence="2">Belongs to the FUN14 family.</text>
</comment>
<dbReference type="Pfam" id="PF04930">
    <property type="entry name" value="FUN14"/>
    <property type="match status" value="1"/>
</dbReference>
<evidence type="ECO:0000256" key="2">
    <source>
        <dbReference type="ARBA" id="ARBA00009160"/>
    </source>
</evidence>
<keyword evidence="8" id="KW-1185">Reference proteome</keyword>
<dbReference type="RefSeq" id="XP_033649859.1">
    <property type="nucleotide sequence ID" value="XM_033799266.1"/>
</dbReference>
<keyword evidence="5" id="KW-0472">Membrane</keyword>
<evidence type="ECO:0000256" key="4">
    <source>
        <dbReference type="ARBA" id="ARBA00022989"/>
    </source>
</evidence>
<evidence type="ECO:0000313" key="8">
    <source>
        <dbReference type="Proteomes" id="UP000800097"/>
    </source>
</evidence>
<keyword evidence="4" id="KW-1133">Transmembrane helix</keyword>
<comment type="subcellular location">
    <subcellularLocation>
        <location evidence="1">Membrane</location>
    </subcellularLocation>
</comment>
<dbReference type="GO" id="GO:0016020">
    <property type="term" value="C:membrane"/>
    <property type="evidence" value="ECO:0007669"/>
    <property type="project" value="UniProtKB-SubCell"/>
</dbReference>
<accession>A0A6A6J6X8</accession>
<name>A0A6A6J6X8_WESOR</name>
<gene>
    <name evidence="7" type="ORF">EI97DRAFT_437080</name>
</gene>
<evidence type="ECO:0000256" key="3">
    <source>
        <dbReference type="ARBA" id="ARBA00022692"/>
    </source>
</evidence>
<evidence type="ECO:0000256" key="1">
    <source>
        <dbReference type="ARBA" id="ARBA00004370"/>
    </source>
</evidence>
<dbReference type="OrthoDB" id="3990500at2759"/>
<evidence type="ECO:0008006" key="9">
    <source>
        <dbReference type="Google" id="ProtNLM"/>
    </source>
</evidence>
<protein>
    <recommendedName>
        <fullName evidence="9">FUN14-domain-containing protein</fullName>
    </recommendedName>
</protein>
<dbReference type="EMBL" id="ML986523">
    <property type="protein sequence ID" value="KAF2272320.1"/>
    <property type="molecule type" value="Genomic_DNA"/>
</dbReference>
<dbReference type="AlphaFoldDB" id="A0A6A6J6X8"/>
<sequence>MAHLLPGLRRGLLLSTPLILGTPLFLRHVSTPILCDSPEAFRGISPSSSGTGPYTEKATIKQSGTINLKVIRQISIGSILGVLGGLGVSLFSKSLALLIGLVVIFVQLLESRGIHIVPYSYLQRRLKQTNVRGAIQNNPALKLSFGITFALAAFGEFAES</sequence>
<reference evidence="7" key="1">
    <citation type="journal article" date="2020" name="Stud. Mycol.">
        <title>101 Dothideomycetes genomes: a test case for predicting lifestyles and emergence of pathogens.</title>
        <authorList>
            <person name="Haridas S."/>
            <person name="Albert R."/>
            <person name="Binder M."/>
            <person name="Bloem J."/>
            <person name="Labutti K."/>
            <person name="Salamov A."/>
            <person name="Andreopoulos B."/>
            <person name="Baker S."/>
            <person name="Barry K."/>
            <person name="Bills G."/>
            <person name="Bluhm B."/>
            <person name="Cannon C."/>
            <person name="Castanera R."/>
            <person name="Culley D."/>
            <person name="Daum C."/>
            <person name="Ezra D."/>
            <person name="Gonzalez J."/>
            <person name="Henrissat B."/>
            <person name="Kuo A."/>
            <person name="Liang C."/>
            <person name="Lipzen A."/>
            <person name="Lutzoni F."/>
            <person name="Magnuson J."/>
            <person name="Mondo S."/>
            <person name="Nolan M."/>
            <person name="Ohm R."/>
            <person name="Pangilinan J."/>
            <person name="Park H.-J."/>
            <person name="Ramirez L."/>
            <person name="Alfaro M."/>
            <person name="Sun H."/>
            <person name="Tritt A."/>
            <person name="Yoshinaga Y."/>
            <person name="Zwiers L.-H."/>
            <person name="Turgeon B."/>
            <person name="Goodwin S."/>
            <person name="Spatafora J."/>
            <person name="Crous P."/>
            <person name="Grigoriev I."/>
        </authorList>
    </citation>
    <scope>NUCLEOTIDE SEQUENCE</scope>
    <source>
        <strain evidence="7">CBS 379.55</strain>
    </source>
</reference>
<dbReference type="InterPro" id="IPR007014">
    <property type="entry name" value="FUN14"/>
</dbReference>
<dbReference type="Proteomes" id="UP000800097">
    <property type="component" value="Unassembled WGS sequence"/>
</dbReference>
<evidence type="ECO:0000256" key="6">
    <source>
        <dbReference type="SAM" id="SignalP"/>
    </source>
</evidence>
<feature type="signal peptide" evidence="6">
    <location>
        <begin position="1"/>
        <end position="21"/>
    </location>
</feature>
<keyword evidence="6" id="KW-0732">Signal</keyword>
<feature type="chain" id="PRO_5025599949" description="FUN14-domain-containing protein" evidence="6">
    <location>
        <begin position="22"/>
        <end position="160"/>
    </location>
</feature>
<dbReference type="GeneID" id="54552441"/>